<dbReference type="GeneID" id="114828531"/>
<feature type="domain" description="Integrase catalytic" evidence="1">
    <location>
        <begin position="12"/>
        <end position="200"/>
    </location>
</feature>
<dbReference type="KEGG" id="goe:114828531"/>
<dbReference type="AlphaFoldDB" id="A0AAJ7SJ54"/>
<dbReference type="Gene3D" id="3.30.420.10">
    <property type="entry name" value="Ribonuclease H-like superfamily/Ribonuclease H"/>
    <property type="match status" value="1"/>
</dbReference>
<proteinExistence type="predicted"/>
<dbReference type="PANTHER" id="PTHR47331">
    <property type="entry name" value="PHD-TYPE DOMAIN-CONTAINING PROTEIN"/>
    <property type="match status" value="1"/>
</dbReference>
<dbReference type="GO" id="GO:0003676">
    <property type="term" value="F:nucleic acid binding"/>
    <property type="evidence" value="ECO:0007669"/>
    <property type="project" value="InterPro"/>
</dbReference>
<dbReference type="InterPro" id="IPR036397">
    <property type="entry name" value="RNaseH_sf"/>
</dbReference>
<dbReference type="Proteomes" id="UP000694867">
    <property type="component" value="Unplaced"/>
</dbReference>
<evidence type="ECO:0000259" key="1">
    <source>
        <dbReference type="PROSITE" id="PS50994"/>
    </source>
</evidence>
<evidence type="ECO:0000313" key="2">
    <source>
        <dbReference type="Proteomes" id="UP000694867"/>
    </source>
</evidence>
<name>A0AAJ7SJ54_9ACAR</name>
<keyword evidence="2" id="KW-1185">Reference proteome</keyword>
<protein>
    <submittedName>
        <fullName evidence="3">Uncharacterized protein LOC114828531</fullName>
    </submittedName>
</protein>
<dbReference type="RefSeq" id="XP_028968863.1">
    <property type="nucleotide sequence ID" value="XM_029113030.1"/>
</dbReference>
<dbReference type="InterPro" id="IPR001584">
    <property type="entry name" value="Integrase_cat-core"/>
</dbReference>
<dbReference type="SUPFAM" id="SSF53098">
    <property type="entry name" value="Ribonuclease H-like"/>
    <property type="match status" value="1"/>
</dbReference>
<evidence type="ECO:0000313" key="3">
    <source>
        <dbReference type="RefSeq" id="XP_028968863.1"/>
    </source>
</evidence>
<dbReference type="PANTHER" id="PTHR47331:SF2">
    <property type="match status" value="1"/>
</dbReference>
<dbReference type="InterPro" id="IPR012337">
    <property type="entry name" value="RNaseH-like_sf"/>
</dbReference>
<reference evidence="3" key="1">
    <citation type="submission" date="2025-08" db="UniProtKB">
        <authorList>
            <consortium name="RefSeq"/>
        </authorList>
    </citation>
    <scope>IDENTIFICATION</scope>
</reference>
<sequence length="324" mass="37089">MEPVPPLPDFRIDTAPAFSITGVDHAGPISYLNDQSEPCKGYILLFVCSATRATHLELVPNMSSVEFLLSLRKFLSRFGTTAKIISDNGLAFVRAAKELKIVYDHVKSPEVQRHLANSEISWEFVAARAPWHCAWWERMVQTIKRPLRKVLGRNTLSFRELETTLMEIEALVNQRPLTSVQLDPNEIKALCPADLVYGHHSKISLPEMRLKPRNKEAATSIVFSARWKYQQAVLRNFQRRFREEYLQYLRSAHIRDPVTPRSIKVGDVCLLRDSAPSRAHWPLCRVLGLSGGERTDLRKRSCLIKMETGQTFSRPIQLLYPLEV</sequence>
<gene>
    <name evidence="3" type="primary">LOC114828531</name>
</gene>
<organism evidence="2 3">
    <name type="scientific">Galendromus occidentalis</name>
    <name type="common">western predatory mite</name>
    <dbReference type="NCBI Taxonomy" id="34638"/>
    <lineage>
        <taxon>Eukaryota</taxon>
        <taxon>Metazoa</taxon>
        <taxon>Ecdysozoa</taxon>
        <taxon>Arthropoda</taxon>
        <taxon>Chelicerata</taxon>
        <taxon>Arachnida</taxon>
        <taxon>Acari</taxon>
        <taxon>Parasitiformes</taxon>
        <taxon>Mesostigmata</taxon>
        <taxon>Gamasina</taxon>
        <taxon>Phytoseioidea</taxon>
        <taxon>Phytoseiidae</taxon>
        <taxon>Typhlodrominae</taxon>
        <taxon>Galendromus</taxon>
    </lineage>
</organism>
<dbReference type="InterPro" id="IPR040676">
    <property type="entry name" value="DUF5641"/>
</dbReference>
<dbReference type="PROSITE" id="PS50994">
    <property type="entry name" value="INTEGRASE"/>
    <property type="match status" value="1"/>
</dbReference>
<accession>A0AAJ7SJ54</accession>
<dbReference type="Pfam" id="PF18701">
    <property type="entry name" value="DUF5641"/>
    <property type="match status" value="1"/>
</dbReference>
<dbReference type="GO" id="GO:0015074">
    <property type="term" value="P:DNA integration"/>
    <property type="evidence" value="ECO:0007669"/>
    <property type="project" value="InterPro"/>
</dbReference>